<protein>
    <recommendedName>
        <fullName evidence="3">Integrase catalytic domain-containing protein</fullName>
    </recommendedName>
</protein>
<gene>
    <name evidence="1" type="ORF">CVS30_16615</name>
</gene>
<dbReference type="AlphaFoldDB" id="A0A2V5IMA4"/>
<evidence type="ECO:0008006" key="3">
    <source>
        <dbReference type="Google" id="ProtNLM"/>
    </source>
</evidence>
<sequence length="102" mass="11456">MAMVLREDIPSKFVFHADRGTPSASPQKHAVCKQIEVSQTVGGTGVCRDSDSQESIWSILKIKFNNRQRLPSALDYQGSVNYEHKVDQFQTAKPPEQPSMFC</sequence>
<evidence type="ECO:0000313" key="2">
    <source>
        <dbReference type="Proteomes" id="UP000247980"/>
    </source>
</evidence>
<proteinExistence type="predicted"/>
<dbReference type="EMBL" id="QJVC01000026">
    <property type="protein sequence ID" value="PYI37251.1"/>
    <property type="molecule type" value="Genomic_DNA"/>
</dbReference>
<dbReference type="Proteomes" id="UP000247980">
    <property type="component" value="Unassembled WGS sequence"/>
</dbReference>
<evidence type="ECO:0000313" key="1">
    <source>
        <dbReference type="EMBL" id="PYI37251.1"/>
    </source>
</evidence>
<comment type="caution">
    <text evidence="1">The sequence shown here is derived from an EMBL/GenBank/DDBJ whole genome shotgun (WGS) entry which is preliminary data.</text>
</comment>
<organism evidence="1 2">
    <name type="scientific">Arthrobacter psychrolactophilus</name>
    <dbReference type="NCBI Taxonomy" id="92442"/>
    <lineage>
        <taxon>Bacteria</taxon>
        <taxon>Bacillati</taxon>
        <taxon>Actinomycetota</taxon>
        <taxon>Actinomycetes</taxon>
        <taxon>Micrococcales</taxon>
        <taxon>Micrococcaceae</taxon>
        <taxon>Arthrobacter</taxon>
    </lineage>
</organism>
<reference evidence="1 2" key="1">
    <citation type="submission" date="2018-05" db="EMBL/GenBank/DDBJ databases">
        <title>Genetic diversity of glacier-inhabiting Cryobacterium bacteria in China and description of Cryobacterium mengkeensis sp. nov. and Arthrobacter glacialis sp. nov.</title>
        <authorList>
            <person name="Liu Q."/>
            <person name="Xin Y.-H."/>
        </authorList>
    </citation>
    <scope>NUCLEOTIDE SEQUENCE [LARGE SCALE GENOMIC DNA]</scope>
    <source>
        <strain evidence="1 2">B7</strain>
    </source>
</reference>
<name>A0A2V5IMA4_9MICC</name>
<accession>A0A2V5IMA4</accession>
<keyword evidence="2" id="KW-1185">Reference proteome</keyword>